<accession>A0A3D8Y6F6</accession>
<comment type="caution">
    <text evidence="9">The sequence shown here is derived from an EMBL/GenBank/DDBJ whole genome shotgun (WGS) entry which is preliminary data.</text>
</comment>
<protein>
    <recommendedName>
        <fullName evidence="3">alpha-L-fucosidase</fullName>
        <ecNumber evidence="3">3.2.1.51</ecNumber>
    </recommendedName>
</protein>
<dbReference type="InterPro" id="IPR016286">
    <property type="entry name" value="FUC_metazoa-typ"/>
</dbReference>
<dbReference type="EC" id="3.2.1.51" evidence="3"/>
<dbReference type="SMART" id="SM00812">
    <property type="entry name" value="Alpha_L_fucos"/>
    <property type="match status" value="1"/>
</dbReference>
<comment type="similarity">
    <text evidence="2">Belongs to the glycosyl hydrolase 29 family.</text>
</comment>
<dbReference type="InterPro" id="IPR013780">
    <property type="entry name" value="Glyco_hydro_b"/>
</dbReference>
<feature type="domain" description="Alpha-L-fucosidase C-terminal" evidence="8">
    <location>
        <begin position="388"/>
        <end position="489"/>
    </location>
</feature>
<keyword evidence="10" id="KW-1185">Reference proteome</keyword>
<dbReference type="OrthoDB" id="107551at2"/>
<name>A0A3D8Y6F6_9BACT</name>
<dbReference type="PANTHER" id="PTHR10030">
    <property type="entry name" value="ALPHA-L-FUCOSIDASE"/>
    <property type="match status" value="1"/>
</dbReference>
<evidence type="ECO:0000256" key="1">
    <source>
        <dbReference type="ARBA" id="ARBA00004071"/>
    </source>
</evidence>
<dbReference type="Pfam" id="PF16757">
    <property type="entry name" value="Fucosidase_C"/>
    <property type="match status" value="1"/>
</dbReference>
<evidence type="ECO:0000259" key="8">
    <source>
        <dbReference type="Pfam" id="PF16757"/>
    </source>
</evidence>
<evidence type="ECO:0000256" key="4">
    <source>
        <dbReference type="ARBA" id="ARBA00022729"/>
    </source>
</evidence>
<keyword evidence="5" id="KW-0378">Hydrolase</keyword>
<dbReference type="PANTHER" id="PTHR10030:SF37">
    <property type="entry name" value="ALPHA-L-FUCOSIDASE-RELATED"/>
    <property type="match status" value="1"/>
</dbReference>
<evidence type="ECO:0000313" key="10">
    <source>
        <dbReference type="Proteomes" id="UP000256373"/>
    </source>
</evidence>
<dbReference type="GO" id="GO:0005764">
    <property type="term" value="C:lysosome"/>
    <property type="evidence" value="ECO:0007669"/>
    <property type="project" value="TreeGrafter"/>
</dbReference>
<evidence type="ECO:0000313" key="9">
    <source>
        <dbReference type="EMBL" id="REA57792.1"/>
    </source>
</evidence>
<organism evidence="9 10">
    <name type="scientific">Dyadobacter luteus</name>
    <dbReference type="NCBI Taxonomy" id="2259619"/>
    <lineage>
        <taxon>Bacteria</taxon>
        <taxon>Pseudomonadati</taxon>
        <taxon>Bacteroidota</taxon>
        <taxon>Cytophagia</taxon>
        <taxon>Cytophagales</taxon>
        <taxon>Spirosomataceae</taxon>
        <taxon>Dyadobacter</taxon>
    </lineage>
</organism>
<evidence type="ECO:0000256" key="2">
    <source>
        <dbReference type="ARBA" id="ARBA00007951"/>
    </source>
</evidence>
<dbReference type="InterPro" id="IPR017853">
    <property type="entry name" value="GH"/>
</dbReference>
<dbReference type="InterPro" id="IPR000933">
    <property type="entry name" value="Glyco_hydro_29"/>
</dbReference>
<evidence type="ECO:0000256" key="6">
    <source>
        <dbReference type="ARBA" id="ARBA00023295"/>
    </source>
</evidence>
<dbReference type="GO" id="GO:0016139">
    <property type="term" value="P:glycoside catabolic process"/>
    <property type="evidence" value="ECO:0007669"/>
    <property type="project" value="TreeGrafter"/>
</dbReference>
<dbReference type="GO" id="GO:0006004">
    <property type="term" value="P:fucose metabolic process"/>
    <property type="evidence" value="ECO:0007669"/>
    <property type="project" value="InterPro"/>
</dbReference>
<dbReference type="PRINTS" id="PR00741">
    <property type="entry name" value="GLHYDRLASE29"/>
</dbReference>
<dbReference type="AlphaFoldDB" id="A0A3D8Y6F6"/>
<dbReference type="RefSeq" id="WP_115833283.1">
    <property type="nucleotide sequence ID" value="NZ_QNUL01000025.1"/>
</dbReference>
<evidence type="ECO:0000259" key="7">
    <source>
        <dbReference type="Pfam" id="PF01120"/>
    </source>
</evidence>
<feature type="domain" description="Glycoside hydrolase family 29 N-terminal" evidence="7">
    <location>
        <begin position="20"/>
        <end position="369"/>
    </location>
</feature>
<dbReference type="Gene3D" id="3.20.20.80">
    <property type="entry name" value="Glycosidases"/>
    <property type="match status" value="1"/>
</dbReference>
<dbReference type="EMBL" id="QNUL01000025">
    <property type="protein sequence ID" value="REA57792.1"/>
    <property type="molecule type" value="Genomic_DNA"/>
</dbReference>
<dbReference type="InterPro" id="IPR031919">
    <property type="entry name" value="Fucosidase_C"/>
</dbReference>
<proteinExistence type="inferred from homology"/>
<dbReference type="InterPro" id="IPR057739">
    <property type="entry name" value="Glyco_hydro_29_N"/>
</dbReference>
<sequence length="491" mass="56202">MDYFFRILLLLITPIVMENAIAQKYTADWQSLEKHKEVPDWMRDAKFGIYCHWGVYAVPAYNNEHYIQHMHNDKQDYSKLGTYKRHQALYGSLEKLGYHDFIPKFKGENFNADEWADLFVKGGARFAGPVAEHHDGFAMWDSELTPFNAKDMGPKRDVVGELEKAIRGRGLKFFTSLHHELNYTNVKLKPGWAGADPKYAKLYGSTMDKKEWDQMWMDKCKELVSKYHPDVIYHDAWLEQVPEKNIQSYLAHYFNEAEKRQQDVIVTYKGEDLPAGVGMEDHENSNPDKIIEKPWLCDYSIGTGLSYSWGYTEGMEIRTAKEIVHTLIDVVSKNGQMLLNLSPMADGTFPEEQKQVVHKVGRWMWTFGEAIYETRPYKVFGETLASGKKVYYTQKGKTIYAILLDWPVTAGEIRGTEKDIATNGNQTDIQFSLKTLSKSGIDGKVKAVNLLGLKNLVVCNSVLTDKGLNITIPGKTRIPSDIAHVIKIEME</sequence>
<dbReference type="GO" id="GO:0004560">
    <property type="term" value="F:alpha-L-fucosidase activity"/>
    <property type="evidence" value="ECO:0007669"/>
    <property type="project" value="InterPro"/>
</dbReference>
<dbReference type="SUPFAM" id="SSF51445">
    <property type="entry name" value="(Trans)glycosidases"/>
    <property type="match status" value="1"/>
</dbReference>
<dbReference type="Proteomes" id="UP000256373">
    <property type="component" value="Unassembled WGS sequence"/>
</dbReference>
<keyword evidence="4" id="KW-0732">Signal</keyword>
<evidence type="ECO:0000256" key="5">
    <source>
        <dbReference type="ARBA" id="ARBA00022801"/>
    </source>
</evidence>
<reference evidence="9 10" key="1">
    <citation type="submission" date="2018-07" db="EMBL/GenBank/DDBJ databases">
        <title>Dyadobacter roseus sp. nov., isolated from rose rhizosphere soil.</title>
        <authorList>
            <person name="Chen L."/>
        </authorList>
    </citation>
    <scope>NUCLEOTIDE SEQUENCE [LARGE SCALE GENOMIC DNA]</scope>
    <source>
        <strain evidence="9 10">RS19</strain>
    </source>
</reference>
<evidence type="ECO:0000256" key="3">
    <source>
        <dbReference type="ARBA" id="ARBA00012662"/>
    </source>
</evidence>
<dbReference type="PIRSF" id="PIRSF001092">
    <property type="entry name" value="Alpha-L-fucosidase"/>
    <property type="match status" value="1"/>
</dbReference>
<dbReference type="Gene3D" id="2.60.40.1180">
    <property type="entry name" value="Golgi alpha-mannosidase II"/>
    <property type="match status" value="1"/>
</dbReference>
<keyword evidence="6" id="KW-0326">Glycosidase</keyword>
<comment type="function">
    <text evidence="1">Alpha-L-fucosidase is responsible for hydrolyzing the alpha-1,6-linked fucose joined to the reducing-end N-acetylglucosamine of the carbohydrate moieties of glycoproteins.</text>
</comment>
<gene>
    <name evidence="9" type="ORF">DSL64_22930</name>
</gene>
<dbReference type="Pfam" id="PF01120">
    <property type="entry name" value="Alpha_L_fucos"/>
    <property type="match status" value="1"/>
</dbReference>